<sequence>MSQYMNESQLEVASVVEEARREARARAMTRCEYESVRPYAVQWAGTTEIKDHQKSSTWWLYRPSMKSIVDYSCAPETEGEMTFEEERRLLINLEMLPDERMRKVWHIIQESPGVTREAEESMRSQNRLANFDALDAATLWRLHRYVNSCYKEEALRELRKTMGLGCVFCGYKTQGCSYCNPNKERRIKAKVACLAHRIGAVTDQLHWLRAAYEKQMMTHGTVVAQTGRNTALMQDLEDQAVRTVKTLDKLREAERSYCRKVVSDKLSILPHEKILECHDMIRKGTSRDALYECGGQRNGRGSSSRRDDKVGVNFAMLDEQTMREVNKFVNKALGECGIECFSDAVTFWEKMEEDREGLMAAMGGLM</sequence>
<keyword evidence="5" id="KW-1185">Reference proteome</keyword>
<reference evidence="4 5" key="1">
    <citation type="submission" date="2018-07" db="EMBL/GenBank/DDBJ databases">
        <title>The complete nuclear genome of the prasinophyte Chloropicon primus (CCMP1205).</title>
        <authorList>
            <person name="Pombert J.-F."/>
            <person name="Otis C."/>
            <person name="Turmel M."/>
            <person name="Lemieux C."/>
        </authorList>
    </citation>
    <scope>NUCLEOTIDE SEQUENCE [LARGE SCALE GENOMIC DNA]</scope>
    <source>
        <strain evidence="4 5">CCMP1205</strain>
    </source>
</reference>
<accession>A0A5B8N2Y8</accession>
<dbReference type="PROSITE" id="PS51525">
    <property type="entry name" value="NET"/>
    <property type="match status" value="1"/>
</dbReference>
<dbReference type="PANTHER" id="PTHR45926">
    <property type="entry name" value="OSJNBA0053K19.4 PROTEIN"/>
    <property type="match status" value="1"/>
</dbReference>
<dbReference type="Gene3D" id="1.20.1270.220">
    <property type="match status" value="1"/>
</dbReference>
<gene>
    <name evidence="4" type="ORF">A3770_20p85720</name>
</gene>
<organism evidence="4 5">
    <name type="scientific">Chloropicon primus</name>
    <dbReference type="NCBI Taxonomy" id="1764295"/>
    <lineage>
        <taxon>Eukaryota</taxon>
        <taxon>Viridiplantae</taxon>
        <taxon>Chlorophyta</taxon>
        <taxon>Chloropicophyceae</taxon>
        <taxon>Chloropicales</taxon>
        <taxon>Chloropicaceae</taxon>
        <taxon>Chloropicon</taxon>
    </lineage>
</organism>
<dbReference type="InterPro" id="IPR027353">
    <property type="entry name" value="NET_dom"/>
</dbReference>
<name>A0A5B8N2Y8_9CHLO</name>
<evidence type="ECO:0000313" key="4">
    <source>
        <dbReference type="EMBL" id="QDZ26054.1"/>
    </source>
</evidence>
<evidence type="ECO:0000259" key="3">
    <source>
        <dbReference type="PROSITE" id="PS51525"/>
    </source>
</evidence>
<keyword evidence="2" id="KW-0804">Transcription</keyword>
<dbReference type="Pfam" id="PF17035">
    <property type="entry name" value="BET"/>
    <property type="match status" value="1"/>
</dbReference>
<dbReference type="Proteomes" id="UP000316726">
    <property type="component" value="Chromosome 20"/>
</dbReference>
<keyword evidence="1" id="KW-0805">Transcription regulation</keyword>
<proteinExistence type="predicted"/>
<evidence type="ECO:0000256" key="1">
    <source>
        <dbReference type="ARBA" id="ARBA00023015"/>
    </source>
</evidence>
<dbReference type="EMBL" id="CP031053">
    <property type="protein sequence ID" value="QDZ26054.1"/>
    <property type="molecule type" value="Genomic_DNA"/>
</dbReference>
<evidence type="ECO:0000256" key="2">
    <source>
        <dbReference type="ARBA" id="ARBA00023163"/>
    </source>
</evidence>
<evidence type="ECO:0000313" key="5">
    <source>
        <dbReference type="Proteomes" id="UP000316726"/>
    </source>
</evidence>
<protein>
    <recommendedName>
        <fullName evidence="3">NET domain-containing protein</fullName>
    </recommendedName>
</protein>
<dbReference type="STRING" id="1764295.A0A5B8N2Y8"/>
<dbReference type="InterPro" id="IPR038336">
    <property type="entry name" value="NET_sf"/>
</dbReference>
<feature type="domain" description="NET" evidence="3">
    <location>
        <begin position="71"/>
        <end position="157"/>
    </location>
</feature>
<dbReference type="AlphaFoldDB" id="A0A5B8N2Y8"/>